<dbReference type="PANTHER" id="PTHR30055:SF175">
    <property type="entry name" value="HTH-TYPE TRANSCRIPTIONAL REPRESSOR KSTR2"/>
    <property type="match status" value="1"/>
</dbReference>
<dbReference type="InterPro" id="IPR009057">
    <property type="entry name" value="Homeodomain-like_sf"/>
</dbReference>
<dbReference type="PRINTS" id="PR00455">
    <property type="entry name" value="HTHTETR"/>
</dbReference>
<dbReference type="InterPro" id="IPR050109">
    <property type="entry name" value="HTH-type_TetR-like_transc_reg"/>
</dbReference>
<dbReference type="OrthoDB" id="9779746at2"/>
<keyword evidence="8" id="KW-1185">Reference proteome</keyword>
<dbReference type="InterPro" id="IPR041490">
    <property type="entry name" value="KstR2_TetR_C"/>
</dbReference>
<dbReference type="SUPFAM" id="SSF46689">
    <property type="entry name" value="Homeodomain-like"/>
    <property type="match status" value="1"/>
</dbReference>
<evidence type="ECO:0000313" key="7">
    <source>
        <dbReference type="EMBL" id="PXW65135.1"/>
    </source>
</evidence>
<sequence>MTKVLAREPSRKLPEPAPVRHRLRGHERRAEILAAATKVFHRKGYEAASLQDIADELGIRKASLFYYFPSKEELLHEVLASIIARGIANLRRIMEVPADPLTVLWRLIAGHILHLCEYLEETAVFLHERKSIPAEKRHTVLADDHTYQNHFVETIREGQAAGLIRSDVDAKLAALSVLGSANWTYTWFRRGGSMKPEVIGEQFATMSVNGLASEKALEIWRKPSLSEAVSPSTARR</sequence>
<dbReference type="PANTHER" id="PTHR30055">
    <property type="entry name" value="HTH-TYPE TRANSCRIPTIONAL REGULATOR RUTR"/>
    <property type="match status" value="1"/>
</dbReference>
<dbReference type="Gene3D" id="1.10.10.60">
    <property type="entry name" value="Homeodomain-like"/>
    <property type="match status" value="1"/>
</dbReference>
<gene>
    <name evidence="7" type="ORF">C7450_101898</name>
</gene>
<reference evidence="7 8" key="1">
    <citation type="submission" date="2018-05" db="EMBL/GenBank/DDBJ databases">
        <title>Genomic Encyclopedia of Type Strains, Phase IV (KMG-IV): sequencing the most valuable type-strain genomes for metagenomic binning, comparative biology and taxonomic classification.</title>
        <authorList>
            <person name="Goeker M."/>
        </authorList>
    </citation>
    <scope>NUCLEOTIDE SEQUENCE [LARGE SCALE GENOMIC DNA]</scope>
    <source>
        <strain evidence="7 8">DSM 6462</strain>
    </source>
</reference>
<keyword evidence="4" id="KW-0804">Transcription</keyword>
<keyword evidence="1" id="KW-0678">Repressor</keyword>
<dbReference type="GO" id="GO:0000976">
    <property type="term" value="F:transcription cis-regulatory region binding"/>
    <property type="evidence" value="ECO:0007669"/>
    <property type="project" value="TreeGrafter"/>
</dbReference>
<dbReference type="AlphaFoldDB" id="A0A2V3UID2"/>
<evidence type="ECO:0000256" key="4">
    <source>
        <dbReference type="ARBA" id="ARBA00023163"/>
    </source>
</evidence>
<dbReference type="EMBL" id="QJJK01000001">
    <property type="protein sequence ID" value="PXW65135.1"/>
    <property type="molecule type" value="Genomic_DNA"/>
</dbReference>
<comment type="caution">
    <text evidence="7">The sequence shown here is derived from an EMBL/GenBank/DDBJ whole genome shotgun (WGS) entry which is preliminary data.</text>
</comment>
<dbReference type="InterPro" id="IPR036271">
    <property type="entry name" value="Tet_transcr_reg_TetR-rel_C_sf"/>
</dbReference>
<dbReference type="Proteomes" id="UP000248021">
    <property type="component" value="Unassembled WGS sequence"/>
</dbReference>
<dbReference type="InterPro" id="IPR001647">
    <property type="entry name" value="HTH_TetR"/>
</dbReference>
<keyword evidence="2" id="KW-0805">Transcription regulation</keyword>
<dbReference type="SUPFAM" id="SSF48498">
    <property type="entry name" value="Tetracyclin repressor-like, C-terminal domain"/>
    <property type="match status" value="1"/>
</dbReference>
<evidence type="ECO:0000256" key="1">
    <source>
        <dbReference type="ARBA" id="ARBA00022491"/>
    </source>
</evidence>
<dbReference type="Gene3D" id="1.10.357.10">
    <property type="entry name" value="Tetracycline Repressor, domain 2"/>
    <property type="match status" value="1"/>
</dbReference>
<feature type="DNA-binding region" description="H-T-H motif" evidence="5">
    <location>
        <begin position="49"/>
        <end position="68"/>
    </location>
</feature>
<dbReference type="PROSITE" id="PS50977">
    <property type="entry name" value="HTH_TETR_2"/>
    <property type="match status" value="1"/>
</dbReference>
<dbReference type="Pfam" id="PF17932">
    <property type="entry name" value="TetR_C_24"/>
    <property type="match status" value="1"/>
</dbReference>
<dbReference type="GO" id="GO:0003700">
    <property type="term" value="F:DNA-binding transcription factor activity"/>
    <property type="evidence" value="ECO:0007669"/>
    <property type="project" value="TreeGrafter"/>
</dbReference>
<evidence type="ECO:0000313" key="8">
    <source>
        <dbReference type="Proteomes" id="UP000248021"/>
    </source>
</evidence>
<feature type="domain" description="HTH tetR-type" evidence="6">
    <location>
        <begin position="26"/>
        <end position="86"/>
    </location>
</feature>
<proteinExistence type="predicted"/>
<accession>A0A2V3UID2</accession>
<protein>
    <submittedName>
        <fullName evidence="7">TetR family transcriptional regulator</fullName>
    </submittedName>
</protein>
<organism evidence="7 8">
    <name type="scientific">Chelatococcus asaccharovorans</name>
    <dbReference type="NCBI Taxonomy" id="28210"/>
    <lineage>
        <taxon>Bacteria</taxon>
        <taxon>Pseudomonadati</taxon>
        <taxon>Pseudomonadota</taxon>
        <taxon>Alphaproteobacteria</taxon>
        <taxon>Hyphomicrobiales</taxon>
        <taxon>Chelatococcaceae</taxon>
        <taxon>Chelatococcus</taxon>
    </lineage>
</organism>
<evidence type="ECO:0000256" key="2">
    <source>
        <dbReference type="ARBA" id="ARBA00023015"/>
    </source>
</evidence>
<evidence type="ECO:0000256" key="5">
    <source>
        <dbReference type="PROSITE-ProRule" id="PRU00335"/>
    </source>
</evidence>
<dbReference type="Pfam" id="PF00440">
    <property type="entry name" value="TetR_N"/>
    <property type="match status" value="1"/>
</dbReference>
<name>A0A2V3UID2_9HYPH</name>
<evidence type="ECO:0000259" key="6">
    <source>
        <dbReference type="PROSITE" id="PS50977"/>
    </source>
</evidence>
<evidence type="ECO:0000256" key="3">
    <source>
        <dbReference type="ARBA" id="ARBA00023125"/>
    </source>
</evidence>
<keyword evidence="3 5" id="KW-0238">DNA-binding</keyword>